<protein>
    <submittedName>
        <fullName evidence="2">N-acetylmuramoyl-L-alanine amidase</fullName>
    </submittedName>
</protein>
<dbReference type="Gene3D" id="3.40.630.40">
    <property type="entry name" value="Zn-dependent exopeptidases"/>
    <property type="match status" value="1"/>
</dbReference>
<dbReference type="GO" id="GO:0009253">
    <property type="term" value="P:peptidoglycan catabolic process"/>
    <property type="evidence" value="ECO:0007669"/>
    <property type="project" value="InterPro"/>
</dbReference>
<dbReference type="SMART" id="SM00646">
    <property type="entry name" value="Ami_3"/>
    <property type="match status" value="1"/>
</dbReference>
<dbReference type="GO" id="GO:0008745">
    <property type="term" value="F:N-acetylmuramoyl-L-alanine amidase activity"/>
    <property type="evidence" value="ECO:0007669"/>
    <property type="project" value="InterPro"/>
</dbReference>
<reference evidence="2" key="1">
    <citation type="submission" date="2020-10" db="EMBL/GenBank/DDBJ databases">
        <authorList>
            <person name="Gilroy R."/>
        </authorList>
    </citation>
    <scope>NUCLEOTIDE SEQUENCE</scope>
    <source>
        <strain evidence="2">F6-4510</strain>
    </source>
</reference>
<dbReference type="EMBL" id="JADIMX010000119">
    <property type="protein sequence ID" value="MBO8434925.1"/>
    <property type="molecule type" value="Genomic_DNA"/>
</dbReference>
<reference evidence="2" key="2">
    <citation type="journal article" date="2021" name="PeerJ">
        <title>Extensive microbial diversity within the chicken gut microbiome revealed by metagenomics and culture.</title>
        <authorList>
            <person name="Gilroy R."/>
            <person name="Ravi A."/>
            <person name="Getino M."/>
            <person name="Pursley I."/>
            <person name="Horton D.L."/>
            <person name="Alikhan N.F."/>
            <person name="Baker D."/>
            <person name="Gharbi K."/>
            <person name="Hall N."/>
            <person name="Watson M."/>
            <person name="Adriaenssens E.M."/>
            <person name="Foster-Nyarko E."/>
            <person name="Jarju S."/>
            <person name="Secka A."/>
            <person name="Antonio M."/>
            <person name="Oren A."/>
            <person name="Chaudhuri R.R."/>
            <person name="La Ragione R."/>
            <person name="Hildebrand F."/>
            <person name="Pallen M.J."/>
        </authorList>
    </citation>
    <scope>NUCLEOTIDE SEQUENCE</scope>
    <source>
        <strain evidence="2">F6-4510</strain>
    </source>
</reference>
<feature type="domain" description="MurNAc-LAA" evidence="1">
    <location>
        <begin position="54"/>
        <end position="170"/>
    </location>
</feature>
<name>A0A9D9DXN7_9FIRM</name>
<evidence type="ECO:0000313" key="2">
    <source>
        <dbReference type="EMBL" id="MBO8434925.1"/>
    </source>
</evidence>
<gene>
    <name evidence="2" type="ORF">IAC55_06365</name>
</gene>
<dbReference type="Pfam" id="PF01520">
    <property type="entry name" value="Amidase_3"/>
    <property type="match status" value="1"/>
</dbReference>
<organism evidence="2 3">
    <name type="scientific">Candidatus Fimicola merdigallinarum</name>
    <dbReference type="NCBI Taxonomy" id="2840819"/>
    <lineage>
        <taxon>Bacteria</taxon>
        <taxon>Bacillati</taxon>
        <taxon>Bacillota</taxon>
        <taxon>Clostridia</taxon>
        <taxon>Lachnospirales</taxon>
        <taxon>Lachnospiraceae</taxon>
        <taxon>Lachnospiraceae incertae sedis</taxon>
        <taxon>Candidatus Fimicola</taxon>
    </lineage>
</organism>
<accession>A0A9D9DXN7</accession>
<evidence type="ECO:0000313" key="3">
    <source>
        <dbReference type="Proteomes" id="UP000823611"/>
    </source>
</evidence>
<dbReference type="AlphaFoldDB" id="A0A9D9DXN7"/>
<dbReference type="CDD" id="cd02696">
    <property type="entry name" value="MurNAc-LAA"/>
    <property type="match status" value="1"/>
</dbReference>
<dbReference type="InterPro" id="IPR002508">
    <property type="entry name" value="MurNAc-LAA_cat"/>
</dbReference>
<sequence>MPKVYLSPSLQEFNPYLTGGNEEQYMNLIVDAMIPYLEASGIDYTRNRPDMTLSEVINESNSDDYDLHLAIHSNAGPESFSGRLRGTDVYYWYNSELGEYFADIVAENFKDIYPNPEDVRAVPTQTLRELRRTFAPSVLIEVAYHDNPEDERFIKNNIDEIARNLVLSITEYFNVPFVDPYENG</sequence>
<comment type="caution">
    <text evidence="2">The sequence shown here is derived from an EMBL/GenBank/DDBJ whole genome shotgun (WGS) entry which is preliminary data.</text>
</comment>
<proteinExistence type="predicted"/>
<evidence type="ECO:0000259" key="1">
    <source>
        <dbReference type="SMART" id="SM00646"/>
    </source>
</evidence>
<dbReference type="SUPFAM" id="SSF53187">
    <property type="entry name" value="Zn-dependent exopeptidases"/>
    <property type="match status" value="1"/>
</dbReference>
<dbReference type="Proteomes" id="UP000823611">
    <property type="component" value="Unassembled WGS sequence"/>
</dbReference>